<feature type="compositionally biased region" description="Basic and acidic residues" evidence="1">
    <location>
        <begin position="103"/>
        <end position="115"/>
    </location>
</feature>
<protein>
    <recommendedName>
        <fullName evidence="5">Defect at low temperature protein 1</fullName>
    </recommendedName>
</protein>
<name>A0ABQ8FX68_9PEZI</name>
<feature type="transmembrane region" description="Helical" evidence="2">
    <location>
        <begin position="29"/>
        <end position="48"/>
    </location>
</feature>
<evidence type="ECO:0000313" key="4">
    <source>
        <dbReference type="Proteomes" id="UP000774617"/>
    </source>
</evidence>
<organism evidence="3 4">
    <name type="scientific">Macrophomina phaseolina</name>
    <dbReference type="NCBI Taxonomy" id="35725"/>
    <lineage>
        <taxon>Eukaryota</taxon>
        <taxon>Fungi</taxon>
        <taxon>Dikarya</taxon>
        <taxon>Ascomycota</taxon>
        <taxon>Pezizomycotina</taxon>
        <taxon>Dothideomycetes</taxon>
        <taxon>Dothideomycetes incertae sedis</taxon>
        <taxon>Botryosphaeriales</taxon>
        <taxon>Botryosphaeriaceae</taxon>
        <taxon>Macrophomina</taxon>
    </lineage>
</organism>
<keyword evidence="2" id="KW-0812">Transmembrane</keyword>
<feature type="transmembrane region" description="Helical" evidence="2">
    <location>
        <begin position="60"/>
        <end position="86"/>
    </location>
</feature>
<evidence type="ECO:0000313" key="3">
    <source>
        <dbReference type="EMBL" id="KAH7032311.1"/>
    </source>
</evidence>
<reference evidence="3 4" key="1">
    <citation type="journal article" date="2021" name="Nat. Commun.">
        <title>Genetic determinants of endophytism in the Arabidopsis root mycobiome.</title>
        <authorList>
            <person name="Mesny F."/>
            <person name="Miyauchi S."/>
            <person name="Thiergart T."/>
            <person name="Pickel B."/>
            <person name="Atanasova L."/>
            <person name="Karlsson M."/>
            <person name="Huettel B."/>
            <person name="Barry K.W."/>
            <person name="Haridas S."/>
            <person name="Chen C."/>
            <person name="Bauer D."/>
            <person name="Andreopoulos W."/>
            <person name="Pangilinan J."/>
            <person name="LaButti K."/>
            <person name="Riley R."/>
            <person name="Lipzen A."/>
            <person name="Clum A."/>
            <person name="Drula E."/>
            <person name="Henrissat B."/>
            <person name="Kohler A."/>
            <person name="Grigoriev I.V."/>
            <person name="Martin F.M."/>
            <person name="Hacquard S."/>
        </authorList>
    </citation>
    <scope>NUCLEOTIDE SEQUENCE [LARGE SCALE GENOMIC DNA]</scope>
    <source>
        <strain evidence="3 4">MPI-SDFR-AT-0080</strain>
    </source>
</reference>
<dbReference type="EMBL" id="JAGTJR010000040">
    <property type="protein sequence ID" value="KAH7032311.1"/>
    <property type="molecule type" value="Genomic_DNA"/>
</dbReference>
<gene>
    <name evidence="3" type="ORF">B0J12DRAFT_703814</name>
</gene>
<sequence>MPRQRFSKSDYPFLAETCTWHRLRRSAPFILLASLLVFYGALRATQLLPNSALAYTFDVFAVVVGFCLLYVAVVICAHLRIGFLLSQPSSVERRARRRAAMADARRRAEARRGAERQGAPGEAEARRLAPAGERITAAFKNAMQSSKKLPGACVAAVGRARGRVGALWRKEREQEAAPAATGAVGAPVVLANLHDALDETPIRIVDFAYVRAGAPLTVRVPGSAGAPPWQRGSWYV</sequence>
<keyword evidence="4" id="KW-1185">Reference proteome</keyword>
<evidence type="ECO:0000256" key="1">
    <source>
        <dbReference type="SAM" id="MobiDB-lite"/>
    </source>
</evidence>
<evidence type="ECO:0000256" key="2">
    <source>
        <dbReference type="SAM" id="Phobius"/>
    </source>
</evidence>
<feature type="region of interest" description="Disordered" evidence="1">
    <location>
        <begin position="102"/>
        <end position="126"/>
    </location>
</feature>
<accession>A0ABQ8FX68</accession>
<dbReference type="Proteomes" id="UP000774617">
    <property type="component" value="Unassembled WGS sequence"/>
</dbReference>
<keyword evidence="2" id="KW-0472">Membrane</keyword>
<keyword evidence="2" id="KW-1133">Transmembrane helix</keyword>
<evidence type="ECO:0008006" key="5">
    <source>
        <dbReference type="Google" id="ProtNLM"/>
    </source>
</evidence>
<comment type="caution">
    <text evidence="3">The sequence shown here is derived from an EMBL/GenBank/DDBJ whole genome shotgun (WGS) entry which is preliminary data.</text>
</comment>
<proteinExistence type="predicted"/>